<feature type="domain" description="GLUG" evidence="3">
    <location>
        <begin position="133"/>
        <end position="155"/>
    </location>
</feature>
<reference evidence="4" key="1">
    <citation type="journal article" date="2021" name="PeerJ">
        <title>Extensive microbial diversity within the chicken gut microbiome revealed by metagenomics and culture.</title>
        <authorList>
            <person name="Gilroy R."/>
            <person name="Ravi A."/>
            <person name="Getino M."/>
            <person name="Pursley I."/>
            <person name="Horton D.L."/>
            <person name="Alikhan N.F."/>
            <person name="Baker D."/>
            <person name="Gharbi K."/>
            <person name="Hall N."/>
            <person name="Watson M."/>
            <person name="Adriaenssens E.M."/>
            <person name="Foster-Nyarko E."/>
            <person name="Jarju S."/>
            <person name="Secka A."/>
            <person name="Antonio M."/>
            <person name="Oren A."/>
            <person name="Chaudhuri R.R."/>
            <person name="La Ragione R."/>
            <person name="Hildebrand F."/>
            <person name="Pallen M.J."/>
        </authorList>
    </citation>
    <scope>NUCLEOTIDE SEQUENCE</scope>
    <source>
        <strain evidence="4">ChiBcec16_6824</strain>
    </source>
</reference>
<accession>A0A9D1Y705</accession>
<reference evidence="4" key="2">
    <citation type="submission" date="2021-04" db="EMBL/GenBank/DDBJ databases">
        <authorList>
            <person name="Gilroy R."/>
        </authorList>
    </citation>
    <scope>NUCLEOTIDE SEQUENCE</scope>
    <source>
        <strain evidence="4">ChiBcec16_6824</strain>
    </source>
</reference>
<evidence type="ECO:0000256" key="1">
    <source>
        <dbReference type="SAM" id="Coils"/>
    </source>
</evidence>
<evidence type="ECO:0000256" key="2">
    <source>
        <dbReference type="SAM" id="SignalP"/>
    </source>
</evidence>
<keyword evidence="2" id="KW-0732">Signal</keyword>
<organism evidence="4 5">
    <name type="scientific">Candidatus Flavonifractor merdigallinarum</name>
    <dbReference type="NCBI Taxonomy" id="2838589"/>
    <lineage>
        <taxon>Bacteria</taxon>
        <taxon>Bacillati</taxon>
        <taxon>Bacillota</taxon>
        <taxon>Clostridia</taxon>
        <taxon>Eubacteriales</taxon>
        <taxon>Oscillospiraceae</taxon>
        <taxon>Flavonifractor</taxon>
    </lineage>
</organism>
<comment type="caution">
    <text evidence="4">The sequence shown here is derived from an EMBL/GenBank/DDBJ whole genome shotgun (WGS) entry which is preliminary data.</text>
</comment>
<feature type="domain" description="GLUG" evidence="3">
    <location>
        <begin position="158"/>
        <end position="183"/>
    </location>
</feature>
<evidence type="ECO:0000313" key="5">
    <source>
        <dbReference type="Proteomes" id="UP000823868"/>
    </source>
</evidence>
<dbReference type="Gene3D" id="2.160.20.110">
    <property type="match status" value="2"/>
</dbReference>
<proteinExistence type="predicted"/>
<name>A0A9D1Y705_9FIRM</name>
<feature type="non-terminal residue" evidence="4">
    <location>
        <position position="834"/>
    </location>
</feature>
<feature type="chain" id="PRO_5038581216" description="GLUG domain-containing protein" evidence="2">
    <location>
        <begin position="24"/>
        <end position="834"/>
    </location>
</feature>
<feature type="signal peptide" evidence="2">
    <location>
        <begin position="1"/>
        <end position="23"/>
    </location>
</feature>
<gene>
    <name evidence="4" type="ORF">H9841_02480</name>
</gene>
<evidence type="ECO:0000259" key="3">
    <source>
        <dbReference type="Pfam" id="PF07581"/>
    </source>
</evidence>
<dbReference type="InterPro" id="IPR011493">
    <property type="entry name" value="GLUG"/>
</dbReference>
<feature type="coiled-coil region" evidence="1">
    <location>
        <begin position="440"/>
        <end position="467"/>
    </location>
</feature>
<dbReference type="Pfam" id="PF07581">
    <property type="entry name" value="Glug"/>
    <property type="match status" value="2"/>
</dbReference>
<evidence type="ECO:0000313" key="4">
    <source>
        <dbReference type="EMBL" id="HIY20754.1"/>
    </source>
</evidence>
<sequence length="834" mass="86145">MKRRLNSPLSRLLALLLTGVVLASPLLPAAYAVGTDVSIRSVEDLTALAQNCTLDTWSQGKTVRLEADLDLTGVDFSPISTFGGIFEGGGHTISGFTLDGESTLGLFRCIQSGAVVRELSVEGTLSATGSQSVAGGIVGLNYGTVDHCTFSGTVSGKHRVGGIAGLNEAGGALSNCTTTGSITGEQATGGIVGENAGSVTGCTNQSAVNTAAYTPDRSLEESLGIPEPNELSGLAADTAELLDTTSDTGGIAGYSTGVLRACQNKGEVGYPHIGYNVGGVAGRSSGYIDGCSNAGLIQGRKDVGGIAGQLAPNILLIFSRSTAQDLESALNELDTLLNRTLDRAQANNSTLSSRLSSLSDYASAAADSAGDLADSTVDWAADSLEEVNDIGSALADTLDQLEGVTAQGQGILDQTADGLEEMRGGLDEFRDALDLGSEGMDGLAQALDQLESAAREGQDALTLLQKATQALARTVVVEDPAAAAQAAAQVQQSLNQLAASLSSMQTALADLRQLLQQLPSAENPSLQPFLDALERLRLGFHTAAGAIRDLAVGSKTWLDSWRLDLSQARTGLDGLSDASGVLSQAAAILADGLNQLESAAGSFSGLSAGLADGSSGFAQGMKYFNQAAQDFSTAAEDLHGVFTGLADRPAISFPTVSADYRALGDCIQGAVSGMGDEMDALRGDIQAAGDDSIADLRAIQAQFREVTDLLLSALTEPDTPSTDDLWDDVSQDEIDQTTLGKARDCANHGAVQGDLNVGGIAGSMAVEYDLDPEDDISRVGTQSLNFHYETRAILQSCVSDGAVTEVTDTRRETFVGMEQLAFLCRARVDGREAL</sequence>
<dbReference type="EMBL" id="DXDX01000049">
    <property type="protein sequence ID" value="HIY20754.1"/>
    <property type="molecule type" value="Genomic_DNA"/>
</dbReference>
<dbReference type="Proteomes" id="UP000823868">
    <property type="component" value="Unassembled WGS sequence"/>
</dbReference>
<dbReference type="AlphaFoldDB" id="A0A9D1Y705"/>
<keyword evidence="1" id="KW-0175">Coiled coil</keyword>
<protein>
    <recommendedName>
        <fullName evidence="3">GLUG domain-containing protein</fullName>
    </recommendedName>
</protein>